<evidence type="ECO:0008006" key="4">
    <source>
        <dbReference type="Google" id="ProtNLM"/>
    </source>
</evidence>
<organism evidence="2 3">
    <name type="scientific">Rhodoglobus aureus</name>
    <dbReference type="NCBI Taxonomy" id="191497"/>
    <lineage>
        <taxon>Bacteria</taxon>
        <taxon>Bacillati</taxon>
        <taxon>Actinomycetota</taxon>
        <taxon>Actinomycetes</taxon>
        <taxon>Micrococcales</taxon>
        <taxon>Microbacteriaceae</taxon>
        <taxon>Rhodoglobus</taxon>
    </lineage>
</organism>
<keyword evidence="3" id="KW-1185">Reference proteome</keyword>
<gene>
    <name evidence="2" type="ORF">GCM10009655_02960</name>
</gene>
<dbReference type="RefSeq" id="WP_343922559.1">
    <property type="nucleotide sequence ID" value="NZ_BAAAKW010000008.1"/>
</dbReference>
<keyword evidence="1" id="KW-0812">Transmembrane</keyword>
<proteinExistence type="predicted"/>
<sequence length="144" mass="15229">MNTPRKRETAPPVAQQLRNSDDGIGLIEIVVSMLLLAILATALVPVLLSGLKQASSSATLATATQLANDELERARSWTRCSDLDPGNTSITDARAVELTMSTTVGSCSPSPENPVSVPVKVVVTRMDTNVVVTSTTTYIFIAES</sequence>
<comment type="caution">
    <text evidence="2">The sequence shown here is derived from an EMBL/GenBank/DDBJ whole genome shotgun (WGS) entry which is preliminary data.</text>
</comment>
<evidence type="ECO:0000256" key="1">
    <source>
        <dbReference type="SAM" id="Phobius"/>
    </source>
</evidence>
<keyword evidence="1" id="KW-0472">Membrane</keyword>
<dbReference type="EMBL" id="BAAAKW010000008">
    <property type="protein sequence ID" value="GAA1207279.1"/>
    <property type="molecule type" value="Genomic_DNA"/>
</dbReference>
<evidence type="ECO:0000313" key="3">
    <source>
        <dbReference type="Proteomes" id="UP001500943"/>
    </source>
</evidence>
<reference evidence="2 3" key="1">
    <citation type="journal article" date="2019" name="Int. J. Syst. Evol. Microbiol.">
        <title>The Global Catalogue of Microorganisms (GCM) 10K type strain sequencing project: providing services to taxonomists for standard genome sequencing and annotation.</title>
        <authorList>
            <consortium name="The Broad Institute Genomics Platform"/>
            <consortium name="The Broad Institute Genome Sequencing Center for Infectious Disease"/>
            <person name="Wu L."/>
            <person name="Ma J."/>
        </authorList>
    </citation>
    <scope>NUCLEOTIDE SEQUENCE [LARGE SCALE GENOMIC DNA]</scope>
    <source>
        <strain evidence="2 3">JCM 12762</strain>
    </source>
</reference>
<dbReference type="Pfam" id="PF07963">
    <property type="entry name" value="N_methyl"/>
    <property type="match status" value="1"/>
</dbReference>
<accession>A0ABN1VDY5</accession>
<protein>
    <recommendedName>
        <fullName evidence="4">Type II secretion system protein</fullName>
    </recommendedName>
</protein>
<evidence type="ECO:0000313" key="2">
    <source>
        <dbReference type="EMBL" id="GAA1207279.1"/>
    </source>
</evidence>
<dbReference type="SUPFAM" id="SSF54523">
    <property type="entry name" value="Pili subunits"/>
    <property type="match status" value="1"/>
</dbReference>
<dbReference type="Proteomes" id="UP001500943">
    <property type="component" value="Unassembled WGS sequence"/>
</dbReference>
<keyword evidence="1" id="KW-1133">Transmembrane helix</keyword>
<name>A0ABN1VDY5_9MICO</name>
<dbReference type="InterPro" id="IPR045584">
    <property type="entry name" value="Pilin-like"/>
</dbReference>
<dbReference type="InterPro" id="IPR012902">
    <property type="entry name" value="N_methyl_site"/>
</dbReference>
<feature type="transmembrane region" description="Helical" evidence="1">
    <location>
        <begin position="24"/>
        <end position="48"/>
    </location>
</feature>